<dbReference type="PANTHER" id="PTHR22642:SF2">
    <property type="entry name" value="PROTEIN LONG AFTER FAR-RED 3"/>
    <property type="match status" value="1"/>
</dbReference>
<dbReference type="OrthoDB" id="5485695at2"/>
<evidence type="ECO:0000259" key="2">
    <source>
        <dbReference type="Pfam" id="PF07969"/>
    </source>
</evidence>
<dbReference type="RefSeq" id="WP_160963482.1">
    <property type="nucleotide sequence ID" value="NZ_WVUD01000048.1"/>
</dbReference>
<dbReference type="SUPFAM" id="SSF51556">
    <property type="entry name" value="Metallo-dependent hydrolases"/>
    <property type="match status" value="1"/>
</dbReference>
<dbReference type="Gene3D" id="3.10.310.70">
    <property type="match status" value="1"/>
</dbReference>
<feature type="domain" description="Amidohydrolase 3" evidence="2">
    <location>
        <begin position="72"/>
        <end position="565"/>
    </location>
</feature>
<reference evidence="3 4" key="1">
    <citation type="submission" date="2020-01" db="EMBL/GenBank/DDBJ databases">
        <title>Genome sequence of Desulfovibrio aerotolerans DSM 16695(T).</title>
        <authorList>
            <person name="Karnachuk O."/>
            <person name="Avakyan M."/>
            <person name="Mardanov A."/>
            <person name="Kadnikov V."/>
            <person name="Ravin N."/>
        </authorList>
    </citation>
    <scope>NUCLEOTIDE SEQUENCE [LARGE SCALE GENOMIC DNA]</scope>
    <source>
        <strain evidence="3 4">DSM 16695</strain>
    </source>
</reference>
<organism evidence="3 4">
    <name type="scientific">Solidesulfovibrio aerotolerans</name>
    <dbReference type="NCBI Taxonomy" id="295255"/>
    <lineage>
        <taxon>Bacteria</taxon>
        <taxon>Pseudomonadati</taxon>
        <taxon>Thermodesulfobacteriota</taxon>
        <taxon>Desulfovibrionia</taxon>
        <taxon>Desulfovibrionales</taxon>
        <taxon>Desulfovibrionaceae</taxon>
        <taxon>Solidesulfovibrio</taxon>
    </lineage>
</organism>
<dbReference type="PANTHER" id="PTHR22642">
    <property type="entry name" value="IMIDAZOLONEPROPIONASE"/>
    <property type="match status" value="1"/>
</dbReference>
<feature type="chain" id="PRO_5028879346" evidence="1">
    <location>
        <begin position="22"/>
        <end position="568"/>
    </location>
</feature>
<dbReference type="AlphaFoldDB" id="A0A7C9IYE7"/>
<dbReference type="EMBL" id="WVUD01000048">
    <property type="protein sequence ID" value="MYL84962.1"/>
    <property type="molecule type" value="Genomic_DNA"/>
</dbReference>
<gene>
    <name evidence="3" type="ORF">GTA51_17765</name>
</gene>
<dbReference type="InterPro" id="IPR011059">
    <property type="entry name" value="Metal-dep_hydrolase_composite"/>
</dbReference>
<keyword evidence="4" id="KW-1185">Reference proteome</keyword>
<keyword evidence="1" id="KW-0732">Signal</keyword>
<keyword evidence="3" id="KW-0378">Hydrolase</keyword>
<dbReference type="InterPro" id="IPR013108">
    <property type="entry name" value="Amidohydro_3"/>
</dbReference>
<feature type="signal peptide" evidence="1">
    <location>
        <begin position="1"/>
        <end position="21"/>
    </location>
</feature>
<dbReference type="Proteomes" id="UP000482487">
    <property type="component" value="Unassembled WGS sequence"/>
</dbReference>
<protein>
    <submittedName>
        <fullName evidence="3">Amidohydrolase family protein</fullName>
    </submittedName>
</protein>
<evidence type="ECO:0000256" key="1">
    <source>
        <dbReference type="SAM" id="SignalP"/>
    </source>
</evidence>
<comment type="caution">
    <text evidence="3">The sequence shown here is derived from an EMBL/GenBank/DDBJ whole genome shotgun (WGS) entry which is preliminary data.</text>
</comment>
<accession>A0A7C9IYE7</accession>
<dbReference type="InterPro" id="IPR032466">
    <property type="entry name" value="Metal_Hydrolase"/>
</dbReference>
<name>A0A7C9IYE7_9BACT</name>
<dbReference type="GO" id="GO:0016810">
    <property type="term" value="F:hydrolase activity, acting on carbon-nitrogen (but not peptide) bonds"/>
    <property type="evidence" value="ECO:0007669"/>
    <property type="project" value="InterPro"/>
</dbReference>
<evidence type="ECO:0000313" key="4">
    <source>
        <dbReference type="Proteomes" id="UP000482487"/>
    </source>
</evidence>
<sequence>MRNVVFLLAVLLFPLPQAALAATPPETIYCNARIVTLDAAGTVAQAVAVAEGKFLAVGDNETIKALAGPATKIIDLGGRLATPGLIDAHSHPMETIYLKDAWVDCRYPGTPSIAKALANIAAWAAKTPKGQWIYVACVSASENKFAEKRLPTKTELDAAAPDNPLVLANGAHQVVINSAAIKVLGLVKGMARMAHGATVVLGPDKEPTGVVLDSQSDIPTNPTLANLTDAYTSGIQDLWNRNGFTSVLAITPAAALPVLQQIAATGAKPHLRYTVSVWTASNAQNMPEDLRPFAMPEGADPAWYRFAAIKDWVDGENDARSGYMCEHYLGHDPTDPPGGHGTLVTDQAGLDRFAAIAARNGVIPMMHCSGDEAMTMGLDASEKLLKSGQPAPLMRLEHFGMFQLKDGQLARAKALHARGLRISVQPIWLTELVKADFENMPAKLAASGFQFRSMVEAGLEPAASTDMTGIYLGNITPLKAMAACVTRESDAGVFEPEQALTVEQALRMWTTWAAASMGEAEVKGSIAPGKYADMTVFTDDLFAIPKERIKDAGIAMTIVGGDVVYTNN</sequence>
<dbReference type="Pfam" id="PF07969">
    <property type="entry name" value="Amidohydro_3"/>
    <property type="match status" value="1"/>
</dbReference>
<proteinExistence type="predicted"/>
<dbReference type="SUPFAM" id="SSF51338">
    <property type="entry name" value="Composite domain of metallo-dependent hydrolases"/>
    <property type="match status" value="1"/>
</dbReference>
<dbReference type="Gene3D" id="3.20.20.140">
    <property type="entry name" value="Metal-dependent hydrolases"/>
    <property type="match status" value="1"/>
</dbReference>
<evidence type="ECO:0000313" key="3">
    <source>
        <dbReference type="EMBL" id="MYL84962.1"/>
    </source>
</evidence>
<dbReference type="Gene3D" id="2.30.40.10">
    <property type="entry name" value="Urease, subunit C, domain 1"/>
    <property type="match status" value="1"/>
</dbReference>